<dbReference type="EMBL" id="BAAAWD010000013">
    <property type="protein sequence ID" value="GAA3016920.1"/>
    <property type="molecule type" value="Genomic_DNA"/>
</dbReference>
<name>A0ABP6KLN9_9ACTN</name>
<gene>
    <name evidence="2" type="ORF">GCM10017559_45770</name>
</gene>
<keyword evidence="3" id="KW-1185">Reference proteome</keyword>
<evidence type="ECO:0000259" key="1">
    <source>
        <dbReference type="Pfam" id="PF12680"/>
    </source>
</evidence>
<accession>A0ABP6KLN9</accession>
<dbReference type="Proteomes" id="UP001499930">
    <property type="component" value="Unassembled WGS sequence"/>
</dbReference>
<protein>
    <recommendedName>
        <fullName evidence="1">SnoaL-like domain-containing protein</fullName>
    </recommendedName>
</protein>
<evidence type="ECO:0000313" key="3">
    <source>
        <dbReference type="Proteomes" id="UP001499930"/>
    </source>
</evidence>
<dbReference type="PANTHER" id="PTHR38436:SF1">
    <property type="entry name" value="ESTER CYCLASE"/>
    <property type="match status" value="1"/>
</dbReference>
<reference evidence="3" key="1">
    <citation type="journal article" date="2019" name="Int. J. Syst. Evol. Microbiol.">
        <title>The Global Catalogue of Microorganisms (GCM) 10K type strain sequencing project: providing services to taxonomists for standard genome sequencing and annotation.</title>
        <authorList>
            <consortium name="The Broad Institute Genomics Platform"/>
            <consortium name="The Broad Institute Genome Sequencing Center for Infectious Disease"/>
            <person name="Wu L."/>
            <person name="Ma J."/>
        </authorList>
    </citation>
    <scope>NUCLEOTIDE SEQUENCE [LARGE SCALE GENOMIC DNA]</scope>
    <source>
        <strain evidence="3">JCM 3106</strain>
    </source>
</reference>
<comment type="caution">
    <text evidence="2">The sequence shown here is derived from an EMBL/GenBank/DDBJ whole genome shotgun (WGS) entry which is preliminary data.</text>
</comment>
<organism evidence="2 3">
    <name type="scientific">Streptosporangium longisporum</name>
    <dbReference type="NCBI Taxonomy" id="46187"/>
    <lineage>
        <taxon>Bacteria</taxon>
        <taxon>Bacillati</taxon>
        <taxon>Actinomycetota</taxon>
        <taxon>Actinomycetes</taxon>
        <taxon>Streptosporangiales</taxon>
        <taxon>Streptosporangiaceae</taxon>
        <taxon>Streptosporangium</taxon>
    </lineage>
</organism>
<dbReference type="InterPro" id="IPR032710">
    <property type="entry name" value="NTF2-like_dom_sf"/>
</dbReference>
<sequence length="143" mass="15832">MSNPEEIGNALVDAVNNHDLKALMRYYSQNAVFVAPGGVAEGHDQIHSYFEHFLKAFPDLRVTLWAMIEDKGDRVYEWSLSATHTGPFLAPGGGTLRPTGRTVVTRVCSVHAMENGLVLSSRIYFDQLDLLLQLGTRLDLGDD</sequence>
<dbReference type="SUPFAM" id="SSF54427">
    <property type="entry name" value="NTF2-like"/>
    <property type="match status" value="1"/>
</dbReference>
<dbReference type="InterPro" id="IPR037401">
    <property type="entry name" value="SnoaL-like"/>
</dbReference>
<feature type="domain" description="SnoaL-like" evidence="1">
    <location>
        <begin position="10"/>
        <end position="118"/>
    </location>
</feature>
<dbReference type="RefSeq" id="WP_344898623.1">
    <property type="nucleotide sequence ID" value="NZ_BAAAWD010000013.1"/>
</dbReference>
<dbReference type="Gene3D" id="3.10.450.50">
    <property type="match status" value="1"/>
</dbReference>
<proteinExistence type="predicted"/>
<dbReference type="InterPro" id="IPR009959">
    <property type="entry name" value="Cyclase_SnoaL-like"/>
</dbReference>
<dbReference type="Pfam" id="PF12680">
    <property type="entry name" value="SnoaL_2"/>
    <property type="match status" value="1"/>
</dbReference>
<dbReference type="PANTHER" id="PTHR38436">
    <property type="entry name" value="POLYKETIDE CYCLASE SNOAL-LIKE DOMAIN"/>
    <property type="match status" value="1"/>
</dbReference>
<evidence type="ECO:0000313" key="2">
    <source>
        <dbReference type="EMBL" id="GAA3016920.1"/>
    </source>
</evidence>